<dbReference type="InterPro" id="IPR009057">
    <property type="entry name" value="Homeodomain-like_sf"/>
</dbReference>
<dbReference type="Pfam" id="PF13977">
    <property type="entry name" value="TetR_C_6"/>
    <property type="match status" value="1"/>
</dbReference>
<dbReference type="InterPro" id="IPR039538">
    <property type="entry name" value="BetI_C"/>
</dbReference>
<reference evidence="7 8" key="1">
    <citation type="submission" date="2019-01" db="EMBL/GenBank/DDBJ databases">
        <title>Lactibacter flavus gen. nov., sp. nov., a novel bacterium of the family Propionibacteriaceae isolated from raw milk and dairy products.</title>
        <authorList>
            <person name="Huptas C."/>
            <person name="Wenning M."/>
            <person name="Breitenwieser F."/>
            <person name="Doll E."/>
            <person name="Von Neubeck M."/>
            <person name="Busse H.-J."/>
            <person name="Scherer S."/>
        </authorList>
    </citation>
    <scope>NUCLEOTIDE SEQUENCE [LARGE SCALE GENOMIC DNA]</scope>
    <source>
        <strain evidence="7 8">DSM 22130</strain>
    </source>
</reference>
<evidence type="ECO:0000313" key="7">
    <source>
        <dbReference type="EMBL" id="TBT94814.1"/>
    </source>
</evidence>
<accession>A0A4Q9KKE9</accession>
<dbReference type="EMBL" id="SDMR01000009">
    <property type="protein sequence ID" value="TBT94814.1"/>
    <property type="molecule type" value="Genomic_DNA"/>
</dbReference>
<dbReference type="PANTHER" id="PTHR30055">
    <property type="entry name" value="HTH-TYPE TRANSCRIPTIONAL REGULATOR RUTR"/>
    <property type="match status" value="1"/>
</dbReference>
<gene>
    <name evidence="7" type="ORF">ET996_08485</name>
</gene>
<evidence type="ECO:0000256" key="1">
    <source>
        <dbReference type="ARBA" id="ARBA00022491"/>
    </source>
</evidence>
<evidence type="ECO:0000313" key="8">
    <source>
        <dbReference type="Proteomes" id="UP000291933"/>
    </source>
</evidence>
<evidence type="ECO:0000259" key="6">
    <source>
        <dbReference type="PROSITE" id="PS50977"/>
    </source>
</evidence>
<evidence type="ECO:0000256" key="4">
    <source>
        <dbReference type="ARBA" id="ARBA00023163"/>
    </source>
</evidence>
<dbReference type="RefSeq" id="WP_131172130.1">
    <property type="nucleotide sequence ID" value="NZ_FXTL01000009.1"/>
</dbReference>
<keyword evidence="8" id="KW-1185">Reference proteome</keyword>
<dbReference type="AlphaFoldDB" id="A0A4Q9KKE9"/>
<proteinExistence type="predicted"/>
<comment type="caution">
    <text evidence="7">The sequence shown here is derived from an EMBL/GenBank/DDBJ whole genome shotgun (WGS) entry which is preliminary data.</text>
</comment>
<sequence>MDLTPRQTGLADVALALLARDGLAGVTFRTVAAEAGLSVGAVQKAFPSKNVMLAAMVSRLRATAASAALGEPGRPTLHGWLTELLLSVLPLDAVRRDSQLQANAFSELAAYDPAIGAAIAASDHELTSQLALLVRRSIGEGEVPSTVDPDAVARLWLALAQGLASQLLYAPRPEGAVRADVALAVAKLLR</sequence>
<dbReference type="InterPro" id="IPR001647">
    <property type="entry name" value="HTH_TetR"/>
</dbReference>
<keyword evidence="2" id="KW-0805">Transcription regulation</keyword>
<feature type="DNA-binding region" description="H-T-H motif" evidence="5">
    <location>
        <begin position="27"/>
        <end position="46"/>
    </location>
</feature>
<dbReference type="Pfam" id="PF00440">
    <property type="entry name" value="TetR_N"/>
    <property type="match status" value="1"/>
</dbReference>
<keyword evidence="1" id="KW-0678">Repressor</keyword>
<name>A0A4Q9KKE9_PROTD</name>
<dbReference type="OrthoDB" id="9816296at2"/>
<keyword evidence="3 5" id="KW-0238">DNA-binding</keyword>
<dbReference type="GO" id="GO:0003700">
    <property type="term" value="F:DNA-binding transcription factor activity"/>
    <property type="evidence" value="ECO:0007669"/>
    <property type="project" value="TreeGrafter"/>
</dbReference>
<dbReference type="Proteomes" id="UP000291933">
    <property type="component" value="Unassembled WGS sequence"/>
</dbReference>
<dbReference type="SUPFAM" id="SSF48498">
    <property type="entry name" value="Tetracyclin repressor-like, C-terminal domain"/>
    <property type="match status" value="1"/>
</dbReference>
<organism evidence="7 8">
    <name type="scientific">Propioniciclava tarda</name>
    <dbReference type="NCBI Taxonomy" id="433330"/>
    <lineage>
        <taxon>Bacteria</taxon>
        <taxon>Bacillati</taxon>
        <taxon>Actinomycetota</taxon>
        <taxon>Actinomycetes</taxon>
        <taxon>Propionibacteriales</taxon>
        <taxon>Propionibacteriaceae</taxon>
        <taxon>Propioniciclava</taxon>
    </lineage>
</organism>
<dbReference type="InterPro" id="IPR050109">
    <property type="entry name" value="HTH-type_TetR-like_transc_reg"/>
</dbReference>
<keyword evidence="4" id="KW-0804">Transcription</keyword>
<dbReference type="SUPFAM" id="SSF46689">
    <property type="entry name" value="Homeodomain-like"/>
    <property type="match status" value="1"/>
</dbReference>
<dbReference type="PROSITE" id="PS50977">
    <property type="entry name" value="HTH_TETR_2"/>
    <property type="match status" value="1"/>
</dbReference>
<dbReference type="PANTHER" id="PTHR30055:SF234">
    <property type="entry name" value="HTH-TYPE TRANSCRIPTIONAL REGULATOR BETI"/>
    <property type="match status" value="1"/>
</dbReference>
<dbReference type="InterPro" id="IPR036271">
    <property type="entry name" value="Tet_transcr_reg_TetR-rel_C_sf"/>
</dbReference>
<evidence type="ECO:0000256" key="3">
    <source>
        <dbReference type="ARBA" id="ARBA00023125"/>
    </source>
</evidence>
<evidence type="ECO:0000256" key="2">
    <source>
        <dbReference type="ARBA" id="ARBA00023015"/>
    </source>
</evidence>
<dbReference type="GO" id="GO:0000976">
    <property type="term" value="F:transcription cis-regulatory region binding"/>
    <property type="evidence" value="ECO:0007669"/>
    <property type="project" value="TreeGrafter"/>
</dbReference>
<protein>
    <submittedName>
        <fullName evidence="7">TetR/AcrR family transcriptional regulator</fullName>
    </submittedName>
</protein>
<dbReference type="Gene3D" id="1.10.357.10">
    <property type="entry name" value="Tetracycline Repressor, domain 2"/>
    <property type="match status" value="1"/>
</dbReference>
<feature type="domain" description="HTH tetR-type" evidence="6">
    <location>
        <begin position="4"/>
        <end position="64"/>
    </location>
</feature>
<evidence type="ECO:0000256" key="5">
    <source>
        <dbReference type="PROSITE-ProRule" id="PRU00335"/>
    </source>
</evidence>